<dbReference type="InterPro" id="IPR004358">
    <property type="entry name" value="Sig_transdc_His_kin-like_C"/>
</dbReference>
<keyword evidence="6 11" id="KW-0812">Transmembrane</keyword>
<dbReference type="Pfam" id="PF00512">
    <property type="entry name" value="HisKA"/>
    <property type="match status" value="1"/>
</dbReference>
<dbReference type="Gene3D" id="6.10.340.10">
    <property type="match status" value="1"/>
</dbReference>
<keyword evidence="10 11" id="KW-0472">Membrane</keyword>
<dbReference type="EMBL" id="JAGINT010000002">
    <property type="protein sequence ID" value="MBP2355900.1"/>
    <property type="molecule type" value="Genomic_DNA"/>
</dbReference>
<dbReference type="InterPro" id="IPR036890">
    <property type="entry name" value="HATPase_C_sf"/>
</dbReference>
<dbReference type="SUPFAM" id="SSF158472">
    <property type="entry name" value="HAMP domain-like"/>
    <property type="match status" value="1"/>
</dbReference>
<dbReference type="Gene3D" id="3.30.565.10">
    <property type="entry name" value="Histidine kinase-like ATPase, C-terminal domain"/>
    <property type="match status" value="1"/>
</dbReference>
<evidence type="ECO:0000313" key="15">
    <source>
        <dbReference type="Proteomes" id="UP000755585"/>
    </source>
</evidence>
<dbReference type="SUPFAM" id="SSF55874">
    <property type="entry name" value="ATPase domain of HSP90 chaperone/DNA topoisomerase II/histidine kinase"/>
    <property type="match status" value="1"/>
</dbReference>
<dbReference type="RefSeq" id="WP_209698505.1">
    <property type="nucleotide sequence ID" value="NZ_BAAAVU010000005.1"/>
</dbReference>
<keyword evidence="5 14" id="KW-0808">Transferase</keyword>
<dbReference type="Proteomes" id="UP000755585">
    <property type="component" value="Unassembled WGS sequence"/>
</dbReference>
<evidence type="ECO:0000256" key="5">
    <source>
        <dbReference type="ARBA" id="ARBA00022679"/>
    </source>
</evidence>
<feature type="transmembrane region" description="Helical" evidence="11">
    <location>
        <begin position="156"/>
        <end position="175"/>
    </location>
</feature>
<dbReference type="PROSITE" id="PS50885">
    <property type="entry name" value="HAMP"/>
    <property type="match status" value="1"/>
</dbReference>
<evidence type="ECO:0000256" key="4">
    <source>
        <dbReference type="ARBA" id="ARBA00022553"/>
    </source>
</evidence>
<dbReference type="EC" id="2.7.13.3" evidence="3"/>
<evidence type="ECO:0000259" key="12">
    <source>
        <dbReference type="PROSITE" id="PS50109"/>
    </source>
</evidence>
<comment type="catalytic activity">
    <reaction evidence="1">
        <text>ATP + protein L-histidine = ADP + protein N-phospho-L-histidine.</text>
        <dbReference type="EC" id="2.7.13.3"/>
    </reaction>
</comment>
<dbReference type="SMART" id="SM00388">
    <property type="entry name" value="HisKA"/>
    <property type="match status" value="1"/>
</dbReference>
<sequence length="450" mass="47168">MTLRSRISGAAAVIVLVVVAAVSTVLYLSYAASLRGRVDASLVDAAQQASAIAQRLKQATSDKGATPDLGKPVTVGTIDVQLFPSPVDAGQPARFGPLDSRDAAVAQGAQSAYFADVRYGDQPYRTYTAPMPDTSTGALVRTTRAGNADDGALGKAALLLVVLTAAATLLTYGAARLAAGRILRPVSELTAAAEQVTRTRDLSARLRATGTDEVGRLGAAFDTMLAALHDSVTTQRQLVADASHELRTPLTSLTTNLDLLEDGAALSDPEAPALVRAARDQAGELDQLISDLIDLARYGESEPHRETVRLDVLTAAAIHRLLQRSPASAVEADLRPCLVFVDPAAVEHAVSNLVDNALKWSPPGLAVQVLVEDGRVSVTDHGPGIGHQDLPHIFERFYRAPAARGMPGSGLGLAIVGSVVQTNNGTVAVRTDQQGSTFSLTFPVEDRPED</sequence>
<dbReference type="GO" id="GO:0004673">
    <property type="term" value="F:protein histidine kinase activity"/>
    <property type="evidence" value="ECO:0007669"/>
    <property type="project" value="UniProtKB-EC"/>
</dbReference>
<evidence type="ECO:0000256" key="9">
    <source>
        <dbReference type="ARBA" id="ARBA00023012"/>
    </source>
</evidence>
<dbReference type="SUPFAM" id="SSF47384">
    <property type="entry name" value="Homodimeric domain of signal transducing histidine kinase"/>
    <property type="match status" value="1"/>
</dbReference>
<proteinExistence type="predicted"/>
<evidence type="ECO:0000256" key="10">
    <source>
        <dbReference type="ARBA" id="ARBA00023136"/>
    </source>
</evidence>
<protein>
    <recommendedName>
        <fullName evidence="3">histidine kinase</fullName>
        <ecNumber evidence="3">2.7.13.3</ecNumber>
    </recommendedName>
</protein>
<keyword evidence="4" id="KW-0597">Phosphoprotein</keyword>
<dbReference type="PANTHER" id="PTHR45436">
    <property type="entry name" value="SENSOR HISTIDINE KINASE YKOH"/>
    <property type="match status" value="1"/>
</dbReference>
<dbReference type="InterPro" id="IPR005467">
    <property type="entry name" value="His_kinase_dom"/>
</dbReference>
<dbReference type="SMART" id="SM00304">
    <property type="entry name" value="HAMP"/>
    <property type="match status" value="1"/>
</dbReference>
<feature type="domain" description="HAMP" evidence="13">
    <location>
        <begin position="180"/>
        <end position="233"/>
    </location>
</feature>
<dbReference type="InterPro" id="IPR003660">
    <property type="entry name" value="HAMP_dom"/>
</dbReference>
<dbReference type="InterPro" id="IPR050428">
    <property type="entry name" value="TCS_sensor_his_kinase"/>
</dbReference>
<dbReference type="Pfam" id="PF02518">
    <property type="entry name" value="HATPase_c"/>
    <property type="match status" value="1"/>
</dbReference>
<accession>A0ABS4UW68</accession>
<organism evidence="14 15">
    <name type="scientific">Kribbella aluminosa</name>
    <dbReference type="NCBI Taxonomy" id="416017"/>
    <lineage>
        <taxon>Bacteria</taxon>
        <taxon>Bacillati</taxon>
        <taxon>Actinomycetota</taxon>
        <taxon>Actinomycetes</taxon>
        <taxon>Propionibacteriales</taxon>
        <taxon>Kribbellaceae</taxon>
        <taxon>Kribbella</taxon>
    </lineage>
</organism>
<keyword evidence="15" id="KW-1185">Reference proteome</keyword>
<name>A0ABS4UW68_9ACTN</name>
<dbReference type="InterPro" id="IPR036097">
    <property type="entry name" value="HisK_dim/P_sf"/>
</dbReference>
<feature type="domain" description="Histidine kinase" evidence="12">
    <location>
        <begin position="241"/>
        <end position="446"/>
    </location>
</feature>
<feature type="transmembrane region" description="Helical" evidence="11">
    <location>
        <begin position="7"/>
        <end position="30"/>
    </location>
</feature>
<dbReference type="PANTHER" id="PTHR45436:SF5">
    <property type="entry name" value="SENSOR HISTIDINE KINASE TRCS"/>
    <property type="match status" value="1"/>
</dbReference>
<dbReference type="CDD" id="cd00082">
    <property type="entry name" value="HisKA"/>
    <property type="match status" value="1"/>
</dbReference>
<dbReference type="Pfam" id="PF00672">
    <property type="entry name" value="HAMP"/>
    <property type="match status" value="1"/>
</dbReference>
<keyword evidence="8 11" id="KW-1133">Transmembrane helix</keyword>
<comment type="caution">
    <text evidence="14">The sequence shown here is derived from an EMBL/GenBank/DDBJ whole genome shotgun (WGS) entry which is preliminary data.</text>
</comment>
<comment type="subcellular location">
    <subcellularLocation>
        <location evidence="2">Cell membrane</location>
    </subcellularLocation>
</comment>
<dbReference type="Gene3D" id="1.10.287.130">
    <property type="match status" value="1"/>
</dbReference>
<evidence type="ECO:0000259" key="13">
    <source>
        <dbReference type="PROSITE" id="PS50885"/>
    </source>
</evidence>
<evidence type="ECO:0000256" key="8">
    <source>
        <dbReference type="ARBA" id="ARBA00022989"/>
    </source>
</evidence>
<reference evidence="14 15" key="1">
    <citation type="submission" date="2021-03" db="EMBL/GenBank/DDBJ databases">
        <title>Sequencing the genomes of 1000 actinobacteria strains.</title>
        <authorList>
            <person name="Klenk H.-P."/>
        </authorList>
    </citation>
    <scope>NUCLEOTIDE SEQUENCE [LARGE SCALE GENOMIC DNA]</scope>
    <source>
        <strain evidence="14 15">DSM 18824</strain>
    </source>
</reference>
<dbReference type="InterPro" id="IPR003661">
    <property type="entry name" value="HisK_dim/P_dom"/>
</dbReference>
<evidence type="ECO:0000256" key="6">
    <source>
        <dbReference type="ARBA" id="ARBA00022692"/>
    </source>
</evidence>
<evidence type="ECO:0000313" key="14">
    <source>
        <dbReference type="EMBL" id="MBP2355900.1"/>
    </source>
</evidence>
<evidence type="ECO:0000256" key="3">
    <source>
        <dbReference type="ARBA" id="ARBA00012438"/>
    </source>
</evidence>
<evidence type="ECO:0000256" key="7">
    <source>
        <dbReference type="ARBA" id="ARBA00022777"/>
    </source>
</evidence>
<keyword evidence="7 14" id="KW-0418">Kinase</keyword>
<gene>
    <name evidence="14" type="ORF">JOF29_007010</name>
</gene>
<dbReference type="InterPro" id="IPR003594">
    <property type="entry name" value="HATPase_dom"/>
</dbReference>
<dbReference type="SMART" id="SM00387">
    <property type="entry name" value="HATPase_c"/>
    <property type="match status" value="1"/>
</dbReference>
<dbReference type="PROSITE" id="PS50109">
    <property type="entry name" value="HIS_KIN"/>
    <property type="match status" value="1"/>
</dbReference>
<dbReference type="CDD" id="cd06225">
    <property type="entry name" value="HAMP"/>
    <property type="match status" value="1"/>
</dbReference>
<evidence type="ECO:0000256" key="1">
    <source>
        <dbReference type="ARBA" id="ARBA00000085"/>
    </source>
</evidence>
<evidence type="ECO:0000256" key="11">
    <source>
        <dbReference type="SAM" id="Phobius"/>
    </source>
</evidence>
<dbReference type="PRINTS" id="PR00344">
    <property type="entry name" value="BCTRLSENSOR"/>
</dbReference>
<dbReference type="CDD" id="cd00075">
    <property type="entry name" value="HATPase"/>
    <property type="match status" value="1"/>
</dbReference>
<evidence type="ECO:0000256" key="2">
    <source>
        <dbReference type="ARBA" id="ARBA00004236"/>
    </source>
</evidence>
<keyword evidence="9" id="KW-0902">Two-component regulatory system</keyword>